<name>A0A0M8NAH7_ESCWE</name>
<dbReference type="STRING" id="150374.A0A0M8NAH7"/>
<dbReference type="Pfam" id="PF24086">
    <property type="entry name" value="DUF7371"/>
    <property type="match status" value="1"/>
</dbReference>
<dbReference type="Proteomes" id="UP000053831">
    <property type="component" value="Unassembled WGS sequence"/>
</dbReference>
<protein>
    <recommendedName>
        <fullName evidence="1">DUF7371 domain-containing protein</fullName>
    </recommendedName>
</protein>
<evidence type="ECO:0000259" key="1">
    <source>
        <dbReference type="Pfam" id="PF24086"/>
    </source>
</evidence>
<comment type="caution">
    <text evidence="2">The sequence shown here is derived from an EMBL/GenBank/DDBJ whole genome shotgun (WGS) entry which is preliminary data.</text>
</comment>
<keyword evidence="3" id="KW-1185">Reference proteome</keyword>
<reference evidence="2 3" key="1">
    <citation type="submission" date="2015-07" db="EMBL/GenBank/DDBJ databases">
        <title>The genome of the fungus Escovopsis weberi, a specialized disease agent of ant agriculture.</title>
        <authorList>
            <person name="de Man T.J."/>
            <person name="Stajich J.E."/>
            <person name="Kubicek C.P."/>
            <person name="Chenthamara K."/>
            <person name="Atanasova L."/>
            <person name="Druzhinina I.S."/>
            <person name="Birnbaum S."/>
            <person name="Barribeau S.M."/>
            <person name="Teiling C."/>
            <person name="Suen G."/>
            <person name="Currie C."/>
            <person name="Gerardo N.M."/>
        </authorList>
    </citation>
    <scope>NUCLEOTIDE SEQUENCE [LARGE SCALE GENOMIC DNA]</scope>
</reference>
<sequence length="183" mass="20403">MCASGGKIGNVTLNFDETKPGPLFNPSSDFWFSEGFDFHGANLGCAAQGNEKWCEFEISAYSYNESSTKEQSIAWSETKRVPACPNFPAGGCQLTPVQLDGYTNITSVLIKLHVGLDLRVWWGDDFQMGWTDNSCAAATCRANALPHRVKRETIETVAEQGVWHWTPLGLERLDDEYVWQSLD</sequence>
<organism evidence="2 3">
    <name type="scientific">Escovopsis weberi</name>
    <dbReference type="NCBI Taxonomy" id="150374"/>
    <lineage>
        <taxon>Eukaryota</taxon>
        <taxon>Fungi</taxon>
        <taxon>Dikarya</taxon>
        <taxon>Ascomycota</taxon>
        <taxon>Pezizomycotina</taxon>
        <taxon>Sordariomycetes</taxon>
        <taxon>Hypocreomycetidae</taxon>
        <taxon>Hypocreales</taxon>
        <taxon>Hypocreaceae</taxon>
        <taxon>Escovopsis</taxon>
    </lineage>
</organism>
<evidence type="ECO:0000313" key="3">
    <source>
        <dbReference type="Proteomes" id="UP000053831"/>
    </source>
</evidence>
<feature type="domain" description="DUF7371" evidence="1">
    <location>
        <begin position="36"/>
        <end position="141"/>
    </location>
</feature>
<evidence type="ECO:0000313" key="2">
    <source>
        <dbReference type="EMBL" id="KOS23430.1"/>
    </source>
</evidence>
<dbReference type="EMBL" id="LGSR01000001">
    <property type="protein sequence ID" value="KOS23430.1"/>
    <property type="molecule type" value="Genomic_DNA"/>
</dbReference>
<gene>
    <name evidence="2" type="ORF">ESCO_006569</name>
</gene>
<dbReference type="InterPro" id="IPR055795">
    <property type="entry name" value="DUF7371"/>
</dbReference>
<proteinExistence type="predicted"/>
<accession>A0A0M8NAH7</accession>
<dbReference type="AlphaFoldDB" id="A0A0M8NAH7"/>
<dbReference type="OrthoDB" id="5385013at2759"/>